<reference evidence="3" key="1">
    <citation type="journal article" date="2020" name="J. Eukaryot. Microbiol.">
        <title>De novo Sequencing, Assembly and Annotation of the Transcriptome for the Free-Living Testate Amoeba Arcella intermedia.</title>
        <authorList>
            <person name="Ribeiro G.M."/>
            <person name="Porfirio-Sousa A.L."/>
            <person name="Maurer-Alcala X.X."/>
            <person name="Katz L.A."/>
            <person name="Lahr D.J.G."/>
        </authorList>
    </citation>
    <scope>NUCLEOTIDE SEQUENCE</scope>
</reference>
<evidence type="ECO:0000259" key="1">
    <source>
        <dbReference type="Pfam" id="PF08318"/>
    </source>
</evidence>
<name>A0A6B2L192_9EUKA</name>
<dbReference type="Pfam" id="PF08318">
    <property type="entry name" value="COG4_m"/>
    <property type="match status" value="1"/>
</dbReference>
<dbReference type="Gene3D" id="1.20.58.1970">
    <property type="match status" value="1"/>
</dbReference>
<dbReference type="PANTHER" id="PTHR24016:SF0">
    <property type="entry name" value="CONSERVED OLIGOMERIC GOLGI COMPLEX SUBUNIT 4"/>
    <property type="match status" value="1"/>
</dbReference>
<dbReference type="AlphaFoldDB" id="A0A6B2L192"/>
<feature type="domain" description="Conserved oligomeric Golgi complex subunit 4 C-terminal" evidence="2">
    <location>
        <begin position="300"/>
        <end position="508"/>
    </location>
</feature>
<accession>A0A6B2L192</accession>
<organism evidence="3">
    <name type="scientific">Arcella intermedia</name>
    <dbReference type="NCBI Taxonomy" id="1963864"/>
    <lineage>
        <taxon>Eukaryota</taxon>
        <taxon>Amoebozoa</taxon>
        <taxon>Tubulinea</taxon>
        <taxon>Elardia</taxon>
        <taxon>Arcellinida</taxon>
        <taxon>Sphaerothecina</taxon>
        <taxon>Arcellidae</taxon>
        <taxon>Arcella</taxon>
    </lineage>
</organism>
<protein>
    <submittedName>
        <fullName evidence="3">Uncharacterized protein</fullName>
    </submittedName>
</protein>
<dbReference type="InterPro" id="IPR048682">
    <property type="entry name" value="COG4"/>
</dbReference>
<evidence type="ECO:0000259" key="2">
    <source>
        <dbReference type="Pfam" id="PF20662"/>
    </source>
</evidence>
<dbReference type="InterPro" id="IPR013167">
    <property type="entry name" value="COG4_M"/>
</dbReference>
<evidence type="ECO:0000313" key="3">
    <source>
        <dbReference type="EMBL" id="NDV30628.1"/>
    </source>
</evidence>
<dbReference type="Pfam" id="PF20662">
    <property type="entry name" value="COG4_C"/>
    <property type="match status" value="1"/>
</dbReference>
<sequence length="528" mass="61101">MYVSLEVGYAKLMEFVFNFTRVYVEKEFEVNYNIVLDSIKGNLTSNQQNSIDALGKLFESTSILITNFTFIDQVFDTKDFLKLLKNLQSTIQTCSLRYLDIFAKNWKLNELIHQKPDGSYLVRSTEVGEITALLDDIVLIMCHVEAYRRFIRRHYEVSTTKLANKGFTFYDQPNVKEVGMELNISNYIEEPEGLYTHVDGLAKIYCSIDAIYVDMATCDIFQITEFVPNQKVSSSISDFFFIIQKLLDRSLRTQDLLIIHQICLNVLNLIQKKIIPDILQKYSQSQPNAKTLFSSSKNYTIHLNDLVLSATFATDLKDGVLKKIRKKSTSQDVDKVIDTLDRIIKVFNDASLEIVTHLTNISMDNLMPFLYLLTKSNYQMTTNDFNKAQSNDLWVNNFLENVKSILSQLEDYLTPESRDLYIPTLVKSVVSQIENIVISKYFSQYGGLQFDSDVQKIMRFFESRTSKTVRDSFQRLNEIKDLLVLEKPSEVLDYWGEVKWSLTAVEVKMFLKRRSDFPVGSIDKLKIV</sequence>
<proteinExistence type="predicted"/>
<dbReference type="PANTHER" id="PTHR24016">
    <property type="entry name" value="CONSERVED OLIGOMERIC GOLGI COMPLEX SUBUNIT 4"/>
    <property type="match status" value="1"/>
</dbReference>
<feature type="domain" description="COG4 transport protein middle alpha-helical bundle" evidence="1">
    <location>
        <begin position="49"/>
        <end position="281"/>
    </location>
</feature>
<dbReference type="EMBL" id="GIBP01001659">
    <property type="protein sequence ID" value="NDV30628.1"/>
    <property type="molecule type" value="Transcribed_RNA"/>
</dbReference>
<dbReference type="InterPro" id="IPR048684">
    <property type="entry name" value="COG4_C"/>
</dbReference>